<dbReference type="PANTHER" id="PTHR37951">
    <property type="entry name" value="CYTOPLASMIC PROTEIN-RELATED"/>
    <property type="match status" value="1"/>
</dbReference>
<dbReference type="NCBIfam" id="TIGR03363">
    <property type="entry name" value="VI_chp_8"/>
    <property type="match status" value="1"/>
</dbReference>
<feature type="region of interest" description="Disordered" evidence="1">
    <location>
        <begin position="276"/>
        <end position="299"/>
    </location>
</feature>
<gene>
    <name evidence="3" type="primary">tssA</name>
    <name evidence="3" type="ORF">ABHN84_05615</name>
</gene>
<keyword evidence="4" id="KW-1185">Reference proteome</keyword>
<sequence>MSKLKNLTIDELILPITIDAESGVDPREDISPTSTYYLLKDVRNIARSKERKALTDEEDVLSVSVEWRPIFEQVPNILKQQSKDIEYVAWFIEAACRLHGFKGLYFGFTLAAELIERYWDTLYPTPEPNDLAERIAPLIGLNGIESEGSLIHPIRTIPITDGGIVYSTWQYEQALDTSRLDKDKQEKRFDSGSVSLEDVEQSIKETSDSFFIELDRDVQNAMSAFSRLSASMDDAMSGDPQPTSYIRKALEACALQISSITAPIIAKNKANLAQEQQIDEQQDGDTTAHHSTPSGVEGQLNSRAQAISHLETIADFFRRTEPHSPMSYAIEQVIRWSDLSLPELLQELIQDGEARNGFFKLSGIKTEE</sequence>
<organism evidence="3 4">
    <name type="scientific">Shewanella vesiculosa</name>
    <dbReference type="NCBI Taxonomy" id="518738"/>
    <lineage>
        <taxon>Bacteria</taxon>
        <taxon>Pseudomonadati</taxon>
        <taxon>Pseudomonadota</taxon>
        <taxon>Gammaproteobacteria</taxon>
        <taxon>Alteromonadales</taxon>
        <taxon>Shewanellaceae</taxon>
        <taxon>Shewanella</taxon>
    </lineage>
</organism>
<evidence type="ECO:0000256" key="1">
    <source>
        <dbReference type="SAM" id="MobiDB-lite"/>
    </source>
</evidence>
<protein>
    <submittedName>
        <fullName evidence="3">Type VI secretion system protein TssA</fullName>
    </submittedName>
</protein>
<name>A0ABV0FLQ0_9GAMM</name>
<evidence type="ECO:0000313" key="4">
    <source>
        <dbReference type="Proteomes" id="UP001477278"/>
    </source>
</evidence>
<dbReference type="InterPro" id="IPR017740">
    <property type="entry name" value="TssA-like"/>
</dbReference>
<dbReference type="GeneID" id="90568748"/>
<reference evidence="3 4" key="1">
    <citation type="submission" date="2024-05" db="EMBL/GenBank/DDBJ databases">
        <title>Genome sequencing of Marine Estuary Bacteria, Shewanella vesiculosa and S. baltica, and Pseudomonas syringae.</title>
        <authorList>
            <person name="Gurung A."/>
            <person name="Maclea K.S."/>
        </authorList>
    </citation>
    <scope>NUCLEOTIDE SEQUENCE [LARGE SCALE GENOMIC DNA]</scope>
    <source>
        <strain evidence="3 4">1A</strain>
    </source>
</reference>
<dbReference type="Proteomes" id="UP001477278">
    <property type="component" value="Unassembled WGS sequence"/>
</dbReference>
<comment type="caution">
    <text evidence="3">The sequence shown here is derived from an EMBL/GenBank/DDBJ whole genome shotgun (WGS) entry which is preliminary data.</text>
</comment>
<dbReference type="EMBL" id="JBDPZN010000002">
    <property type="protein sequence ID" value="MEO3681771.1"/>
    <property type="molecule type" value="Genomic_DNA"/>
</dbReference>
<dbReference type="Pfam" id="PF06812">
    <property type="entry name" value="ImpA_N"/>
    <property type="match status" value="1"/>
</dbReference>
<dbReference type="InterPro" id="IPR010657">
    <property type="entry name" value="ImpA_N"/>
</dbReference>
<proteinExistence type="predicted"/>
<evidence type="ECO:0000259" key="2">
    <source>
        <dbReference type="Pfam" id="PF06812"/>
    </source>
</evidence>
<dbReference type="PANTHER" id="PTHR37951:SF1">
    <property type="entry name" value="TYPE VI SECRETION SYSTEM COMPONENT TSSA1"/>
    <property type="match status" value="1"/>
</dbReference>
<feature type="domain" description="ImpA N-terminal" evidence="2">
    <location>
        <begin position="15"/>
        <end position="142"/>
    </location>
</feature>
<feature type="compositionally biased region" description="Polar residues" evidence="1">
    <location>
        <begin position="289"/>
        <end position="299"/>
    </location>
</feature>
<accession>A0ABV0FLQ0</accession>
<dbReference type="RefSeq" id="WP_124015786.1">
    <property type="nucleotide sequence ID" value="NZ_JAACRJ010000001.1"/>
</dbReference>
<evidence type="ECO:0000313" key="3">
    <source>
        <dbReference type="EMBL" id="MEO3681771.1"/>
    </source>
</evidence>